<feature type="transmembrane region" description="Helical" evidence="1">
    <location>
        <begin position="127"/>
        <end position="145"/>
    </location>
</feature>
<accession>A0A844YCI5</accession>
<feature type="transmembrane region" description="Helical" evidence="1">
    <location>
        <begin position="174"/>
        <end position="194"/>
    </location>
</feature>
<proteinExistence type="predicted"/>
<reference evidence="2 3" key="1">
    <citation type="submission" date="2019-12" db="EMBL/GenBank/DDBJ databases">
        <title>Genomic-based taxomic classification of the family Erythrobacteraceae.</title>
        <authorList>
            <person name="Xu L."/>
        </authorList>
    </citation>
    <scope>NUCLEOTIDE SEQUENCE [LARGE SCALE GENOMIC DNA]</scope>
    <source>
        <strain evidence="2 3">JCM 17468</strain>
    </source>
</reference>
<dbReference type="EMBL" id="WTYD01000004">
    <property type="protein sequence ID" value="MXO55137.1"/>
    <property type="molecule type" value="Genomic_DNA"/>
</dbReference>
<dbReference type="InterPro" id="IPR010331">
    <property type="entry name" value="ExoD"/>
</dbReference>
<dbReference type="PIRSF" id="PIRSF033239">
    <property type="entry name" value="ExoD"/>
    <property type="match status" value="1"/>
</dbReference>
<keyword evidence="1" id="KW-0812">Transmembrane</keyword>
<name>A0A844YCI5_9SPHN</name>
<evidence type="ECO:0000313" key="3">
    <source>
        <dbReference type="Proteomes" id="UP000430272"/>
    </source>
</evidence>
<keyword evidence="1" id="KW-1133">Transmembrane helix</keyword>
<evidence type="ECO:0000256" key="1">
    <source>
        <dbReference type="SAM" id="Phobius"/>
    </source>
</evidence>
<organism evidence="2 3">
    <name type="scientific">Qipengyuania pelagi</name>
    <dbReference type="NCBI Taxonomy" id="994320"/>
    <lineage>
        <taxon>Bacteria</taxon>
        <taxon>Pseudomonadati</taxon>
        <taxon>Pseudomonadota</taxon>
        <taxon>Alphaproteobacteria</taxon>
        <taxon>Sphingomonadales</taxon>
        <taxon>Erythrobacteraceae</taxon>
        <taxon>Qipengyuania</taxon>
    </lineage>
</organism>
<keyword evidence="3" id="KW-1185">Reference proteome</keyword>
<dbReference type="Pfam" id="PF06055">
    <property type="entry name" value="ExoD"/>
    <property type="match status" value="1"/>
</dbReference>
<dbReference type="Proteomes" id="UP000430272">
    <property type="component" value="Unassembled WGS sequence"/>
</dbReference>
<comment type="caution">
    <text evidence="2">The sequence shown here is derived from an EMBL/GenBank/DDBJ whole genome shotgun (WGS) entry which is preliminary data.</text>
</comment>
<protein>
    <submittedName>
        <fullName evidence="2">Exopolysaccharide biosynthesis protein</fullName>
    </submittedName>
</protein>
<dbReference type="AlphaFoldDB" id="A0A844YCI5"/>
<feature type="transmembrane region" description="Helical" evidence="1">
    <location>
        <begin position="151"/>
        <end position="169"/>
    </location>
</feature>
<dbReference type="PANTHER" id="PTHR41795">
    <property type="entry name" value="EXOPOLYSACCHARIDE SYNTHESIS PROTEIN"/>
    <property type="match status" value="1"/>
</dbReference>
<feature type="transmembrane region" description="Helical" evidence="1">
    <location>
        <begin position="56"/>
        <end position="77"/>
    </location>
</feature>
<gene>
    <name evidence="2" type="ORF">GRI47_14125</name>
</gene>
<dbReference type="OrthoDB" id="7949130at2"/>
<dbReference type="PANTHER" id="PTHR41795:SF1">
    <property type="entry name" value="EXOPOLYSACCHARIDE SYNTHESIS PROTEIN"/>
    <property type="match status" value="1"/>
</dbReference>
<evidence type="ECO:0000313" key="2">
    <source>
        <dbReference type="EMBL" id="MXO55137.1"/>
    </source>
</evidence>
<keyword evidence="1" id="KW-0472">Membrane</keyword>
<sequence>MDHEPASVEDVLDELDGLADKGDQVCVRDVLDDFGRRSFGPFMMIPALIEISPLGGIPGVPTALALFIAVIAAQLVLGREHIWMPEFVQNRSVASDKLHKAVAKLRKLGAWLDEHSQDRLEALTTGIWLRFAGVVVIALCCTVPPLELLPFASTLPMLAIVMIGLALTVRDGALLLSALIFAGLASSIGVYLYLGSDETGSFLPF</sequence>